<keyword evidence="4 7" id="KW-0812">Transmembrane</keyword>
<dbReference type="InterPro" id="IPR045621">
    <property type="entry name" value="BPD_transp_1_N"/>
</dbReference>
<dbReference type="InterPro" id="IPR035906">
    <property type="entry name" value="MetI-like_sf"/>
</dbReference>
<dbReference type="Pfam" id="PF00528">
    <property type="entry name" value="BPD_transp_1"/>
    <property type="match status" value="1"/>
</dbReference>
<feature type="transmembrane region" description="Helical" evidence="7">
    <location>
        <begin position="200"/>
        <end position="223"/>
    </location>
</feature>
<evidence type="ECO:0000259" key="8">
    <source>
        <dbReference type="PROSITE" id="PS50928"/>
    </source>
</evidence>
<dbReference type="PROSITE" id="PS50928">
    <property type="entry name" value="ABC_TM1"/>
    <property type="match status" value="1"/>
</dbReference>
<dbReference type="PANTHER" id="PTHR43163:SF6">
    <property type="entry name" value="DIPEPTIDE TRANSPORT SYSTEM PERMEASE PROTEIN DPPB-RELATED"/>
    <property type="match status" value="1"/>
</dbReference>
<feature type="transmembrane region" description="Helical" evidence="7">
    <location>
        <begin position="263"/>
        <end position="280"/>
    </location>
</feature>
<keyword evidence="6 7" id="KW-0472">Membrane</keyword>
<evidence type="ECO:0000256" key="3">
    <source>
        <dbReference type="ARBA" id="ARBA00022475"/>
    </source>
</evidence>
<dbReference type="EMBL" id="VUMD01000004">
    <property type="protein sequence ID" value="MSS36186.1"/>
    <property type="molecule type" value="Genomic_DNA"/>
</dbReference>
<keyword evidence="5 7" id="KW-1133">Transmembrane helix</keyword>
<dbReference type="Proteomes" id="UP000429958">
    <property type="component" value="Unassembled WGS sequence"/>
</dbReference>
<protein>
    <submittedName>
        <fullName evidence="9">ABC transporter permease</fullName>
    </submittedName>
</protein>
<feature type="transmembrane region" description="Helical" evidence="7">
    <location>
        <begin position="292"/>
        <end position="319"/>
    </location>
</feature>
<evidence type="ECO:0000256" key="1">
    <source>
        <dbReference type="ARBA" id="ARBA00004651"/>
    </source>
</evidence>
<dbReference type="Pfam" id="PF19300">
    <property type="entry name" value="BPD_transp_1_N"/>
    <property type="match status" value="1"/>
</dbReference>
<comment type="subcellular location">
    <subcellularLocation>
        <location evidence="1 7">Cell membrane</location>
        <topology evidence="1 7">Multi-pass membrane protein</topology>
    </subcellularLocation>
</comment>
<evidence type="ECO:0000256" key="5">
    <source>
        <dbReference type="ARBA" id="ARBA00022989"/>
    </source>
</evidence>
<dbReference type="Gene3D" id="1.10.3720.10">
    <property type="entry name" value="MetI-like"/>
    <property type="match status" value="1"/>
</dbReference>
<feature type="transmembrane region" description="Helical" evidence="7">
    <location>
        <begin position="132"/>
        <end position="153"/>
    </location>
</feature>
<comment type="similarity">
    <text evidence="7">Belongs to the binding-protein-dependent transport system permease family.</text>
</comment>
<comment type="caution">
    <text evidence="9">The sequence shown here is derived from an EMBL/GenBank/DDBJ whole genome shotgun (WGS) entry which is preliminary data.</text>
</comment>
<keyword evidence="2 7" id="KW-0813">Transport</keyword>
<evidence type="ECO:0000256" key="6">
    <source>
        <dbReference type="ARBA" id="ARBA00023136"/>
    </source>
</evidence>
<dbReference type="AlphaFoldDB" id="A0A7X2NK43"/>
<accession>A0A7X2NK43</accession>
<evidence type="ECO:0000256" key="4">
    <source>
        <dbReference type="ARBA" id="ARBA00022692"/>
    </source>
</evidence>
<proteinExistence type="inferred from homology"/>
<feature type="transmembrane region" description="Helical" evidence="7">
    <location>
        <begin position="37"/>
        <end position="57"/>
    </location>
</feature>
<dbReference type="CDD" id="cd06261">
    <property type="entry name" value="TM_PBP2"/>
    <property type="match status" value="1"/>
</dbReference>
<feature type="transmembrane region" description="Helical" evidence="7">
    <location>
        <begin position="165"/>
        <end position="188"/>
    </location>
</feature>
<keyword evidence="10" id="KW-1185">Reference proteome</keyword>
<keyword evidence="3" id="KW-1003">Cell membrane</keyword>
<dbReference type="GO" id="GO:0005886">
    <property type="term" value="C:plasma membrane"/>
    <property type="evidence" value="ECO:0007669"/>
    <property type="project" value="UniProtKB-SubCell"/>
</dbReference>
<evidence type="ECO:0000256" key="2">
    <source>
        <dbReference type="ARBA" id="ARBA00022448"/>
    </source>
</evidence>
<dbReference type="InterPro" id="IPR000515">
    <property type="entry name" value="MetI-like"/>
</dbReference>
<organism evidence="9 10">
    <name type="scientific">Clostridium porci</name>
    <dbReference type="NCBI Taxonomy" id="2605778"/>
    <lineage>
        <taxon>Bacteria</taxon>
        <taxon>Bacillati</taxon>
        <taxon>Bacillota</taxon>
        <taxon>Clostridia</taxon>
        <taxon>Eubacteriales</taxon>
        <taxon>Clostridiaceae</taxon>
        <taxon>Clostridium</taxon>
    </lineage>
</organism>
<feature type="domain" description="ABC transmembrane type-1" evidence="8">
    <location>
        <begin position="126"/>
        <end position="323"/>
    </location>
</feature>
<gene>
    <name evidence="9" type="ORF">FYJ39_06285</name>
</gene>
<dbReference type="PANTHER" id="PTHR43163">
    <property type="entry name" value="DIPEPTIDE TRANSPORT SYSTEM PERMEASE PROTEIN DPPB-RELATED"/>
    <property type="match status" value="1"/>
</dbReference>
<dbReference type="GO" id="GO:0055085">
    <property type="term" value="P:transmembrane transport"/>
    <property type="evidence" value="ECO:0007669"/>
    <property type="project" value="InterPro"/>
</dbReference>
<reference evidence="9 10" key="1">
    <citation type="submission" date="2019-08" db="EMBL/GenBank/DDBJ databases">
        <title>In-depth cultivation of the pig gut microbiome towards novel bacterial diversity and tailored functional studies.</title>
        <authorList>
            <person name="Wylensek D."/>
            <person name="Hitch T.C.A."/>
            <person name="Clavel T."/>
        </authorList>
    </citation>
    <scope>NUCLEOTIDE SEQUENCE [LARGE SCALE GENOMIC DNA]</scope>
    <source>
        <strain evidence="9 10">WCA-389-WT-23D1</strain>
    </source>
</reference>
<evidence type="ECO:0000256" key="7">
    <source>
        <dbReference type="RuleBase" id="RU363032"/>
    </source>
</evidence>
<sequence length="341" mass="37823">MYCGGRYAACRSYFDTRVSFAKPERRETLKSHWIKRIVRLLILLFGVSILCFILTALSSTDPAAYIVRRGNLSPTPEVIEQVRTELGLDQPLPIRYFNWIGGVFHGDFGESIFSTNEVAADLAAYFPQTLQLVFLALAEIIVFSILLGVLCAAKKNKLTDHIMRIVSLFGICVPAFWLGFLLLIGFAVEIPIFSVTPAPGIVGLILPSITLSFPVICSTIRVFRASLLEEMHRDYVSFAHANGMSLIQILWKKVFRNALPPVITLFCQYVSYLIAGSAVVEKVFSIKGVGNYLMNCIMAADANAIGACMLIIAALYLLAELFGEILNHLLCPWRKEESDAA</sequence>
<name>A0A7X2NK43_9CLOT</name>
<evidence type="ECO:0000313" key="9">
    <source>
        <dbReference type="EMBL" id="MSS36186.1"/>
    </source>
</evidence>
<evidence type="ECO:0000313" key="10">
    <source>
        <dbReference type="Proteomes" id="UP000429958"/>
    </source>
</evidence>
<dbReference type="SUPFAM" id="SSF161098">
    <property type="entry name" value="MetI-like"/>
    <property type="match status" value="1"/>
</dbReference>